<organism evidence="1 2">
    <name type="scientific">Pacificispira spongiicola</name>
    <dbReference type="NCBI Taxonomy" id="2729598"/>
    <lineage>
        <taxon>Bacteria</taxon>
        <taxon>Pseudomonadati</taxon>
        <taxon>Pseudomonadota</taxon>
        <taxon>Alphaproteobacteria</taxon>
        <taxon>Rhodospirillales</taxon>
        <taxon>Rhodospirillaceae</taxon>
        <taxon>Pacificispira</taxon>
    </lineage>
</organism>
<dbReference type="InterPro" id="IPR007183">
    <property type="entry name" value="UPF0280"/>
</dbReference>
<accession>A0A7Y0DXE8</accession>
<protein>
    <submittedName>
        <fullName evidence="1">UPF0280 family protein</fullName>
    </submittedName>
</protein>
<proteinExistence type="predicted"/>
<name>A0A7Y0DXE8_9PROT</name>
<dbReference type="SUPFAM" id="SSF143631">
    <property type="entry name" value="ApbE-like"/>
    <property type="match status" value="1"/>
</dbReference>
<dbReference type="Gene3D" id="3.10.520.10">
    <property type="entry name" value="ApbE-like domains"/>
    <property type="match status" value="1"/>
</dbReference>
<gene>
    <name evidence="1" type="ORF">HH303_02515</name>
</gene>
<evidence type="ECO:0000313" key="1">
    <source>
        <dbReference type="EMBL" id="NMM43335.1"/>
    </source>
</evidence>
<dbReference type="PIRSF" id="PIRSF006421">
    <property type="entry name" value="UCP006421"/>
    <property type="match status" value="1"/>
</dbReference>
<dbReference type="AlphaFoldDB" id="A0A7Y0DXE8"/>
<comment type="caution">
    <text evidence="1">The sequence shown here is derived from an EMBL/GenBank/DDBJ whole genome shotgun (WGS) entry which is preliminary data.</text>
</comment>
<dbReference type="NCBIfam" id="NF003322">
    <property type="entry name" value="PRK04334.1-2"/>
    <property type="match status" value="1"/>
</dbReference>
<sequence>MRMLPDGRRLHLSHGPIDLIVEAVGDPSERSQAYIQAQNAFADILPTLVQELPRLRSPSGPVPNGPVACRMHAATARFAPEFITPMAAVAGSVADYMLEKMIAGRTLSRAYVNNGGDIALHLADGVFRIGVCDDPVTGAAGGIVDLRPEDGIGGIATSGWKGRSHSLGIADAVTVLATTAAQADAAATMIANQVDLPDSTKVTRERACDLSPDSDLGDLLVTTGVAPLSPLEIDAALQGGEQAARIYLEDDRIAAAYIALAGERRIIDTNHHQIITAREAACA</sequence>
<dbReference type="EMBL" id="JABBNT010000001">
    <property type="protein sequence ID" value="NMM43335.1"/>
    <property type="molecule type" value="Genomic_DNA"/>
</dbReference>
<dbReference type="Proteomes" id="UP000539372">
    <property type="component" value="Unassembled WGS sequence"/>
</dbReference>
<reference evidence="1 2" key="1">
    <citation type="submission" date="2020-04" db="EMBL/GenBank/DDBJ databases">
        <title>Rhodospirillaceae bacterium KN72 isolated from deep sea.</title>
        <authorList>
            <person name="Zhang D.-C."/>
        </authorList>
    </citation>
    <scope>NUCLEOTIDE SEQUENCE [LARGE SCALE GENOMIC DNA]</scope>
    <source>
        <strain evidence="1 2">KN72</strain>
    </source>
</reference>
<keyword evidence="2" id="KW-1185">Reference proteome</keyword>
<evidence type="ECO:0000313" key="2">
    <source>
        <dbReference type="Proteomes" id="UP000539372"/>
    </source>
</evidence>
<dbReference type="InterPro" id="IPR003374">
    <property type="entry name" value="ApbE-like_sf"/>
</dbReference>